<dbReference type="PANTHER" id="PTHR43649">
    <property type="entry name" value="ARABINOSE-BINDING PROTEIN-RELATED"/>
    <property type="match status" value="1"/>
</dbReference>
<accession>A0A917CWN4</accession>
<dbReference type="SUPFAM" id="SSF53850">
    <property type="entry name" value="Periplasmic binding protein-like II"/>
    <property type="match status" value="1"/>
</dbReference>
<evidence type="ECO:0000313" key="2">
    <source>
        <dbReference type="Proteomes" id="UP000644756"/>
    </source>
</evidence>
<dbReference type="InterPro" id="IPR050490">
    <property type="entry name" value="Bact_solute-bd_prot1"/>
</dbReference>
<name>A0A917CWN4_9BACL</name>
<keyword evidence="2" id="KW-1185">Reference proteome</keyword>
<dbReference type="Pfam" id="PF01547">
    <property type="entry name" value="SBP_bac_1"/>
    <property type="match status" value="1"/>
</dbReference>
<dbReference type="Gene3D" id="3.40.190.10">
    <property type="entry name" value="Periplasmic binding protein-like II"/>
    <property type="match status" value="1"/>
</dbReference>
<reference evidence="1" key="1">
    <citation type="journal article" date="2014" name="Int. J. Syst. Evol. Microbiol.">
        <title>Complete genome sequence of Corynebacterium casei LMG S-19264T (=DSM 44701T), isolated from a smear-ripened cheese.</title>
        <authorList>
            <consortium name="US DOE Joint Genome Institute (JGI-PGF)"/>
            <person name="Walter F."/>
            <person name="Albersmeier A."/>
            <person name="Kalinowski J."/>
            <person name="Ruckert C."/>
        </authorList>
    </citation>
    <scope>NUCLEOTIDE SEQUENCE</scope>
    <source>
        <strain evidence="1">CGMCC 1.12987</strain>
    </source>
</reference>
<dbReference type="AlphaFoldDB" id="A0A917CWN4"/>
<dbReference type="PANTHER" id="PTHR43649:SF12">
    <property type="entry name" value="DIACETYLCHITOBIOSE BINDING PROTEIN DASA"/>
    <property type="match status" value="1"/>
</dbReference>
<sequence length="383" mass="43402">MLHLRGMTWKHDRGIKPLLAANEAFKKIHPNVQIDWDARSLQDFERYPLDLLAKEYDLIMIDHPHIGTAVKQKLLLPLSNYLSEDFLEDQKKNSVGLSYSSYEWEGEQWALAVDAAAQVSAYRKDLLSASILSVPKNWSEVQSLIKELPKGVYIGLPLVPVHAFASFFTLCSQISKQEFWSDETDLNIEAGEQAINILQEILPVLHPQSLNSDPIIMSEHMANTNEIAYVPLMYGYSNYAQNGFASNGIHFGNIPFDEDLPTGSMIGGVGLAISAQCVHINIVIDYLKMTADGEFQSTTFFQNGGQPGHRSAWRNEEVNFATNDFFRNTLQTLDYGSMRPRFDGYIEFQEKAGTMIRDFLMEGRTDRKDLIQQLNIQAKKARK</sequence>
<dbReference type="Proteomes" id="UP000644756">
    <property type="component" value="Unassembled WGS sequence"/>
</dbReference>
<proteinExistence type="predicted"/>
<dbReference type="EMBL" id="BMGR01000004">
    <property type="protein sequence ID" value="GGG00216.1"/>
    <property type="molecule type" value="Genomic_DNA"/>
</dbReference>
<organism evidence="1 2">
    <name type="scientific">Paenibacillus abyssi</name>
    <dbReference type="NCBI Taxonomy" id="1340531"/>
    <lineage>
        <taxon>Bacteria</taxon>
        <taxon>Bacillati</taxon>
        <taxon>Bacillota</taxon>
        <taxon>Bacilli</taxon>
        <taxon>Bacillales</taxon>
        <taxon>Paenibacillaceae</taxon>
        <taxon>Paenibacillus</taxon>
    </lineage>
</organism>
<reference evidence="1" key="2">
    <citation type="submission" date="2020-09" db="EMBL/GenBank/DDBJ databases">
        <authorList>
            <person name="Sun Q."/>
            <person name="Zhou Y."/>
        </authorList>
    </citation>
    <scope>NUCLEOTIDE SEQUENCE</scope>
    <source>
        <strain evidence="1">CGMCC 1.12987</strain>
    </source>
</reference>
<comment type="caution">
    <text evidence="1">The sequence shown here is derived from an EMBL/GenBank/DDBJ whole genome shotgun (WGS) entry which is preliminary data.</text>
</comment>
<gene>
    <name evidence="1" type="ORF">GCM10010916_16820</name>
</gene>
<dbReference type="RefSeq" id="WP_188530597.1">
    <property type="nucleotide sequence ID" value="NZ_BMGR01000004.1"/>
</dbReference>
<protein>
    <submittedName>
        <fullName evidence="1">Uncharacterized protein</fullName>
    </submittedName>
</protein>
<evidence type="ECO:0000313" key="1">
    <source>
        <dbReference type="EMBL" id="GGG00216.1"/>
    </source>
</evidence>
<dbReference type="InterPro" id="IPR006059">
    <property type="entry name" value="SBP"/>
</dbReference>